<keyword evidence="2" id="KW-1185">Reference proteome</keyword>
<evidence type="ECO:0000313" key="2">
    <source>
        <dbReference type="Proteomes" id="UP000828941"/>
    </source>
</evidence>
<dbReference type="EMBL" id="CM039435">
    <property type="protein sequence ID" value="KAI4316020.1"/>
    <property type="molecule type" value="Genomic_DNA"/>
</dbReference>
<comment type="caution">
    <text evidence="1">The sequence shown here is derived from an EMBL/GenBank/DDBJ whole genome shotgun (WGS) entry which is preliminary data.</text>
</comment>
<reference evidence="1 2" key="1">
    <citation type="journal article" date="2022" name="DNA Res.">
        <title>Chromosomal-level genome assembly of the orchid tree Bauhinia variegata (Leguminosae; Cercidoideae) supports the allotetraploid origin hypothesis of Bauhinia.</title>
        <authorList>
            <person name="Zhong Y."/>
            <person name="Chen Y."/>
            <person name="Zheng D."/>
            <person name="Pang J."/>
            <person name="Liu Y."/>
            <person name="Luo S."/>
            <person name="Meng S."/>
            <person name="Qian L."/>
            <person name="Wei D."/>
            <person name="Dai S."/>
            <person name="Zhou R."/>
        </authorList>
    </citation>
    <scope>NUCLEOTIDE SEQUENCE [LARGE SCALE GENOMIC DNA]</scope>
    <source>
        <strain evidence="1">BV-YZ2020</strain>
    </source>
</reference>
<sequence length="140" mass="15647">MHAPSQLHMQAIKQVLRYLKGTVHHGLFLKQEAPLFLTTISNSSCRSNATDSPVTTSYLLYLGVSLVFWKSTRQRPVSRSSTEAEYRVLANATTKVLRVQNLPQELGVKLRRPPTLFCDNTSHLPLCPSCLSFSNEACCP</sequence>
<evidence type="ECO:0000313" key="1">
    <source>
        <dbReference type="EMBL" id="KAI4316020.1"/>
    </source>
</evidence>
<organism evidence="1 2">
    <name type="scientific">Bauhinia variegata</name>
    <name type="common">Purple orchid tree</name>
    <name type="synonym">Phanera variegata</name>
    <dbReference type="NCBI Taxonomy" id="167791"/>
    <lineage>
        <taxon>Eukaryota</taxon>
        <taxon>Viridiplantae</taxon>
        <taxon>Streptophyta</taxon>
        <taxon>Embryophyta</taxon>
        <taxon>Tracheophyta</taxon>
        <taxon>Spermatophyta</taxon>
        <taxon>Magnoliopsida</taxon>
        <taxon>eudicotyledons</taxon>
        <taxon>Gunneridae</taxon>
        <taxon>Pentapetalae</taxon>
        <taxon>rosids</taxon>
        <taxon>fabids</taxon>
        <taxon>Fabales</taxon>
        <taxon>Fabaceae</taxon>
        <taxon>Cercidoideae</taxon>
        <taxon>Cercideae</taxon>
        <taxon>Bauhiniinae</taxon>
        <taxon>Bauhinia</taxon>
    </lineage>
</organism>
<proteinExistence type="predicted"/>
<protein>
    <submittedName>
        <fullName evidence="1">Uncharacterized protein</fullName>
    </submittedName>
</protein>
<dbReference type="Proteomes" id="UP000828941">
    <property type="component" value="Chromosome 10"/>
</dbReference>
<gene>
    <name evidence="1" type="ORF">L6164_024040</name>
</gene>
<name>A0ACB9LX66_BAUVA</name>
<accession>A0ACB9LX66</accession>